<dbReference type="Gene3D" id="1.10.1520.10">
    <property type="entry name" value="Ribonuclease III domain"/>
    <property type="match status" value="1"/>
</dbReference>
<dbReference type="AlphaFoldDB" id="X1EZY1"/>
<proteinExistence type="predicted"/>
<dbReference type="InterPro" id="IPR000999">
    <property type="entry name" value="RNase_III_dom"/>
</dbReference>
<dbReference type="GO" id="GO:0004525">
    <property type="term" value="F:ribonuclease III activity"/>
    <property type="evidence" value="ECO:0007669"/>
    <property type="project" value="InterPro"/>
</dbReference>
<dbReference type="PANTHER" id="PTHR14950:SF37">
    <property type="entry name" value="ENDORIBONUCLEASE DICER"/>
    <property type="match status" value="1"/>
</dbReference>
<dbReference type="EMBL" id="BART01035400">
    <property type="protein sequence ID" value="GAH14113.1"/>
    <property type="molecule type" value="Genomic_DNA"/>
</dbReference>
<sequence>MNPGFFNSIRNTRYDIITTKQEGDTIILKKENYLMLNRFEKKLDYKFKNRMLLKEALTHPSFQKNSLKDKTLNNQRLEFLGDSILDLIVT</sequence>
<protein>
    <recommendedName>
        <fullName evidence="2">RNase III domain-containing protein</fullName>
    </recommendedName>
</protein>
<dbReference type="CDD" id="cd00593">
    <property type="entry name" value="RIBOc"/>
    <property type="match status" value="1"/>
</dbReference>
<gene>
    <name evidence="3" type="ORF">S01H4_60148</name>
</gene>
<reference evidence="3" key="1">
    <citation type="journal article" date="2014" name="Front. Microbiol.">
        <title>High frequency of phylogenetically diverse reductive dehalogenase-homologous genes in deep subseafloor sedimentary metagenomes.</title>
        <authorList>
            <person name="Kawai M."/>
            <person name="Futagami T."/>
            <person name="Toyoda A."/>
            <person name="Takaki Y."/>
            <person name="Nishi S."/>
            <person name="Hori S."/>
            <person name="Arai W."/>
            <person name="Tsubouchi T."/>
            <person name="Morono Y."/>
            <person name="Uchiyama I."/>
            <person name="Ito T."/>
            <person name="Fujiyama A."/>
            <person name="Inagaki F."/>
            <person name="Takami H."/>
        </authorList>
    </citation>
    <scope>NUCLEOTIDE SEQUENCE</scope>
    <source>
        <strain evidence="3">Expedition CK06-06</strain>
    </source>
</reference>
<dbReference type="PROSITE" id="PS50142">
    <property type="entry name" value="RNASE_3_2"/>
    <property type="match status" value="1"/>
</dbReference>
<dbReference type="SUPFAM" id="SSF69065">
    <property type="entry name" value="RNase III domain-like"/>
    <property type="match status" value="1"/>
</dbReference>
<dbReference type="InterPro" id="IPR036389">
    <property type="entry name" value="RNase_III_sf"/>
</dbReference>
<dbReference type="GO" id="GO:0006396">
    <property type="term" value="P:RNA processing"/>
    <property type="evidence" value="ECO:0007669"/>
    <property type="project" value="InterPro"/>
</dbReference>
<evidence type="ECO:0000313" key="3">
    <source>
        <dbReference type="EMBL" id="GAH14113.1"/>
    </source>
</evidence>
<dbReference type="Pfam" id="PF14622">
    <property type="entry name" value="Ribonucleas_3_3"/>
    <property type="match status" value="1"/>
</dbReference>
<comment type="caution">
    <text evidence="3">The sequence shown here is derived from an EMBL/GenBank/DDBJ whole genome shotgun (WGS) entry which is preliminary data.</text>
</comment>
<dbReference type="PANTHER" id="PTHR14950">
    <property type="entry name" value="DICER-RELATED"/>
    <property type="match status" value="1"/>
</dbReference>
<feature type="domain" description="RNase III" evidence="2">
    <location>
        <begin position="36"/>
        <end position="90"/>
    </location>
</feature>
<accession>X1EZY1</accession>
<organism evidence="3">
    <name type="scientific">marine sediment metagenome</name>
    <dbReference type="NCBI Taxonomy" id="412755"/>
    <lineage>
        <taxon>unclassified sequences</taxon>
        <taxon>metagenomes</taxon>
        <taxon>ecological metagenomes</taxon>
    </lineage>
</organism>
<keyword evidence="1" id="KW-0378">Hydrolase</keyword>
<evidence type="ECO:0000259" key="2">
    <source>
        <dbReference type="PROSITE" id="PS50142"/>
    </source>
</evidence>
<feature type="non-terminal residue" evidence="3">
    <location>
        <position position="90"/>
    </location>
</feature>
<name>X1EZY1_9ZZZZ</name>
<evidence type="ECO:0000256" key="1">
    <source>
        <dbReference type="ARBA" id="ARBA00022801"/>
    </source>
</evidence>
<dbReference type="PROSITE" id="PS00517">
    <property type="entry name" value="RNASE_3_1"/>
    <property type="match status" value="1"/>
</dbReference>